<dbReference type="OrthoDB" id="696790at2759"/>
<feature type="transmembrane region" description="Helical" evidence="1">
    <location>
        <begin position="272"/>
        <end position="293"/>
    </location>
</feature>
<accession>A0A368QQV4</accession>
<keyword evidence="1" id="KW-0472">Membrane</keyword>
<proteinExistence type="predicted"/>
<feature type="transmembrane region" description="Helical" evidence="1">
    <location>
        <begin position="6"/>
        <end position="25"/>
    </location>
</feature>
<gene>
    <name evidence="2" type="ORF">SETIT_4G037300v2</name>
</gene>
<dbReference type="AlphaFoldDB" id="A0A368QQV4"/>
<evidence type="ECO:0000313" key="2">
    <source>
        <dbReference type="EMBL" id="RCV20204.1"/>
    </source>
</evidence>
<dbReference type="KEGG" id="sita:101776605"/>
<evidence type="ECO:0000256" key="1">
    <source>
        <dbReference type="SAM" id="Phobius"/>
    </source>
</evidence>
<keyword evidence="1" id="KW-0812">Transmembrane</keyword>
<name>A0A368QQV4_SETIT</name>
<feature type="transmembrane region" description="Helical" evidence="1">
    <location>
        <begin position="231"/>
        <end position="251"/>
    </location>
</feature>
<feature type="transmembrane region" description="Helical" evidence="1">
    <location>
        <begin position="313"/>
        <end position="330"/>
    </location>
</feature>
<protein>
    <submittedName>
        <fullName evidence="2">Uncharacterized protein</fullName>
    </submittedName>
</protein>
<sequence>MVLSEITMFVLCLAVAGLHVLNPLLESLQRAVSPHSPVLVCIAGLFMPLALATAYNMGVILVYLQVAPAPAALMSPAAVRRFAALARAIASAILPCFSSSSSWLSAPGIVVLALGAGALGGPDALRLLITLAGRNPVVDIGICVFVIGMFAAQLLGILLLARYVRKPSPPAGGAGAGRGAPGAAPAADPLACITLLLSLAAASLVTASLVVGPGGPGSVRPLVDLAAKYCYPIAIAAGAALLYATPLLRVFREPRNARGRAAPAERAATTRHAARCIGLPLVVAAVCVLLVAIRFGADGDLDALRICPGHTNTPVAVAVGATLLVLVRFYRRARNAAPAVGGDAAPAPSAR</sequence>
<dbReference type="EMBL" id="CM003531">
    <property type="protein sequence ID" value="RCV20204.1"/>
    <property type="molecule type" value="Genomic_DNA"/>
</dbReference>
<feature type="transmembrane region" description="Helical" evidence="1">
    <location>
        <begin position="109"/>
        <end position="131"/>
    </location>
</feature>
<feature type="transmembrane region" description="Helical" evidence="1">
    <location>
        <begin position="190"/>
        <end position="211"/>
    </location>
</feature>
<organism evidence="2">
    <name type="scientific">Setaria italica</name>
    <name type="common">Foxtail millet</name>
    <name type="synonym">Panicum italicum</name>
    <dbReference type="NCBI Taxonomy" id="4555"/>
    <lineage>
        <taxon>Eukaryota</taxon>
        <taxon>Viridiplantae</taxon>
        <taxon>Streptophyta</taxon>
        <taxon>Embryophyta</taxon>
        <taxon>Tracheophyta</taxon>
        <taxon>Spermatophyta</taxon>
        <taxon>Magnoliopsida</taxon>
        <taxon>Liliopsida</taxon>
        <taxon>Poales</taxon>
        <taxon>Poaceae</taxon>
        <taxon>PACMAD clade</taxon>
        <taxon>Panicoideae</taxon>
        <taxon>Panicodae</taxon>
        <taxon>Paniceae</taxon>
        <taxon>Cenchrinae</taxon>
        <taxon>Setaria</taxon>
    </lineage>
</organism>
<keyword evidence="1" id="KW-1133">Transmembrane helix</keyword>
<feature type="transmembrane region" description="Helical" evidence="1">
    <location>
        <begin position="137"/>
        <end position="161"/>
    </location>
</feature>
<reference evidence="2" key="1">
    <citation type="journal article" date="2012" name="Nat. Biotechnol.">
        <title>Reference genome sequence of the model plant Setaria.</title>
        <authorList>
            <person name="Bennetzen J.L."/>
            <person name="Schmutz J."/>
            <person name="Wang H."/>
            <person name="Percifield R."/>
            <person name="Hawkins J."/>
            <person name="Pontaroli A.C."/>
            <person name="Estep M."/>
            <person name="Feng L."/>
            <person name="Vaughn J.N."/>
            <person name="Grimwood J."/>
            <person name="Jenkins J."/>
            <person name="Barry K."/>
            <person name="Lindquist E."/>
            <person name="Hellsten U."/>
            <person name="Deshpande S."/>
            <person name="Wang X."/>
            <person name="Wu X."/>
            <person name="Mitros T."/>
            <person name="Triplett J."/>
            <person name="Yang X."/>
            <person name="Ye C.Y."/>
            <person name="Mauro-Herrera M."/>
            <person name="Wang L."/>
            <person name="Li P."/>
            <person name="Sharma M."/>
            <person name="Sharma R."/>
            <person name="Ronald P.C."/>
            <person name="Panaud O."/>
            <person name="Kellogg E.A."/>
            <person name="Brutnell T.P."/>
            <person name="Doust A.N."/>
            <person name="Tuskan G.A."/>
            <person name="Rokhsar D."/>
            <person name="Devos K.M."/>
        </authorList>
    </citation>
    <scope>NUCLEOTIDE SEQUENCE [LARGE SCALE GENOMIC DNA]</scope>
    <source>
        <strain evidence="2">Yugu1</strain>
    </source>
</reference>
<reference evidence="2" key="2">
    <citation type="submission" date="2015-07" db="EMBL/GenBank/DDBJ databases">
        <authorList>
            <person name="Noorani M."/>
        </authorList>
    </citation>
    <scope>NUCLEOTIDE SEQUENCE</scope>
    <source>
        <strain evidence="2">Yugu1</strain>
    </source>
</reference>
<feature type="transmembrane region" description="Helical" evidence="1">
    <location>
        <begin position="37"/>
        <end position="66"/>
    </location>
</feature>